<dbReference type="FunFam" id="4.10.91.10:FF:000001">
    <property type="entry name" value="Cytochrome c oxidase subunit 7A1, mitochondrial"/>
    <property type="match status" value="1"/>
</dbReference>
<dbReference type="Gene3D" id="4.10.91.10">
    <property type="entry name" value="Cytochrome c oxidase, subunit VIIa"/>
    <property type="match status" value="1"/>
</dbReference>
<dbReference type="AlphaFoldDB" id="A0A5E4PYI8"/>
<feature type="transmembrane region" description="Helical" evidence="7">
    <location>
        <begin position="99"/>
        <end position="121"/>
    </location>
</feature>
<keyword evidence="7" id="KW-0812">Transmembrane</keyword>
<evidence type="ECO:0000256" key="7">
    <source>
        <dbReference type="SAM" id="Phobius"/>
    </source>
</evidence>
<dbReference type="GO" id="GO:0005743">
    <property type="term" value="C:mitochondrial inner membrane"/>
    <property type="evidence" value="ECO:0007669"/>
    <property type="project" value="UniProtKB-SubCell"/>
</dbReference>
<dbReference type="PANTHER" id="PTHR10510">
    <property type="entry name" value="CYTOCHROME C OXIDASE POLYPEPTIDE 7A"/>
    <property type="match status" value="1"/>
</dbReference>
<proteinExistence type="inferred from homology"/>
<evidence type="ECO:0000256" key="1">
    <source>
        <dbReference type="ARBA" id="ARBA00004273"/>
    </source>
</evidence>
<reference evidence="8 9" key="1">
    <citation type="submission" date="2017-07" db="EMBL/GenBank/DDBJ databases">
        <authorList>
            <person name="Talla V."/>
            <person name="Backstrom N."/>
        </authorList>
    </citation>
    <scope>NUCLEOTIDE SEQUENCE [LARGE SCALE GENOMIC DNA]</scope>
</reference>
<dbReference type="Proteomes" id="UP000324832">
    <property type="component" value="Unassembled WGS sequence"/>
</dbReference>
<sequence length="128" mass="14114">MYHQLCRISGRLVSATNLQTPLFPVAPIALQRVDPPAITYNTAHLSTVTEACPATPRKLVPGTNQPYAPLSPKIREKQQRFQKEDGVPVFLKGGAFDVILYRFTMFLCVAGLVGVGHTVYIHAIPQNK</sequence>
<dbReference type="InterPro" id="IPR036539">
    <property type="entry name" value="Cyt_c_oxidase_su7a_sf"/>
</dbReference>
<keyword evidence="5" id="KW-0496">Mitochondrion</keyword>
<evidence type="ECO:0000256" key="6">
    <source>
        <dbReference type="ARBA" id="ARBA00023136"/>
    </source>
</evidence>
<keyword evidence="3" id="KW-0999">Mitochondrion inner membrane</keyword>
<dbReference type="GO" id="GO:0002082">
    <property type="term" value="P:regulation of oxidative phosphorylation"/>
    <property type="evidence" value="ECO:0007669"/>
    <property type="project" value="TreeGrafter"/>
</dbReference>
<dbReference type="GO" id="GO:0045277">
    <property type="term" value="C:respiratory chain complex IV"/>
    <property type="evidence" value="ECO:0007669"/>
    <property type="project" value="InterPro"/>
</dbReference>
<keyword evidence="9" id="KW-1185">Reference proteome</keyword>
<evidence type="ECO:0000256" key="5">
    <source>
        <dbReference type="ARBA" id="ARBA00023128"/>
    </source>
</evidence>
<dbReference type="CDD" id="cd00928">
    <property type="entry name" value="Cyt_c_Oxidase_VIIa"/>
    <property type="match status" value="1"/>
</dbReference>
<comment type="subcellular location">
    <subcellularLocation>
        <location evidence="1">Mitochondrion inner membrane</location>
    </subcellularLocation>
</comment>
<dbReference type="EMBL" id="FZQP02000670">
    <property type="protein sequence ID" value="VVC89949.1"/>
    <property type="molecule type" value="Genomic_DNA"/>
</dbReference>
<dbReference type="InterPro" id="IPR003177">
    <property type="entry name" value="Cytc_oxidase_su7a_met"/>
</dbReference>
<accession>A0A5E4PYI8</accession>
<protein>
    <submittedName>
        <fullName evidence="8">Uncharacterized protein</fullName>
    </submittedName>
</protein>
<evidence type="ECO:0000256" key="4">
    <source>
        <dbReference type="ARBA" id="ARBA00022946"/>
    </source>
</evidence>
<dbReference type="Pfam" id="PF02238">
    <property type="entry name" value="COX7a"/>
    <property type="match status" value="1"/>
</dbReference>
<evidence type="ECO:0000313" key="9">
    <source>
        <dbReference type="Proteomes" id="UP000324832"/>
    </source>
</evidence>
<evidence type="ECO:0000256" key="2">
    <source>
        <dbReference type="ARBA" id="ARBA00009331"/>
    </source>
</evidence>
<dbReference type="InterPro" id="IPR039297">
    <property type="entry name" value="COX7a"/>
</dbReference>
<evidence type="ECO:0000256" key="3">
    <source>
        <dbReference type="ARBA" id="ARBA00022792"/>
    </source>
</evidence>
<keyword evidence="6 7" id="KW-0472">Membrane</keyword>
<keyword evidence="4" id="KW-0809">Transit peptide</keyword>
<dbReference type="PANTHER" id="PTHR10510:SF11">
    <property type="entry name" value="CYTOCHROME C OXIDASE SUBUNIT 7A, MITOCHONDRIAL"/>
    <property type="match status" value="1"/>
</dbReference>
<dbReference type="GO" id="GO:0097250">
    <property type="term" value="P:mitochondrial respirasome assembly"/>
    <property type="evidence" value="ECO:0007669"/>
    <property type="project" value="TreeGrafter"/>
</dbReference>
<dbReference type="SUPFAM" id="SSF81419">
    <property type="entry name" value="Mitochondrial cytochrome c oxidase subunit VIIa"/>
    <property type="match status" value="1"/>
</dbReference>
<keyword evidence="7" id="KW-1133">Transmembrane helix</keyword>
<dbReference type="GO" id="GO:0006123">
    <property type="term" value="P:mitochondrial electron transport, cytochrome c to oxygen"/>
    <property type="evidence" value="ECO:0007669"/>
    <property type="project" value="InterPro"/>
</dbReference>
<comment type="similarity">
    <text evidence="2">Belongs to the cytochrome c oxidase VIIa family.</text>
</comment>
<organism evidence="8 9">
    <name type="scientific">Leptidea sinapis</name>
    <dbReference type="NCBI Taxonomy" id="189913"/>
    <lineage>
        <taxon>Eukaryota</taxon>
        <taxon>Metazoa</taxon>
        <taxon>Ecdysozoa</taxon>
        <taxon>Arthropoda</taxon>
        <taxon>Hexapoda</taxon>
        <taxon>Insecta</taxon>
        <taxon>Pterygota</taxon>
        <taxon>Neoptera</taxon>
        <taxon>Endopterygota</taxon>
        <taxon>Lepidoptera</taxon>
        <taxon>Glossata</taxon>
        <taxon>Ditrysia</taxon>
        <taxon>Papilionoidea</taxon>
        <taxon>Pieridae</taxon>
        <taxon>Dismorphiinae</taxon>
        <taxon>Leptidea</taxon>
    </lineage>
</organism>
<gene>
    <name evidence="8" type="ORF">LSINAPIS_LOCUS2974</name>
</gene>
<evidence type="ECO:0000313" key="8">
    <source>
        <dbReference type="EMBL" id="VVC89949.1"/>
    </source>
</evidence>
<name>A0A5E4PYI8_9NEOP</name>